<organism evidence="1 2">
    <name type="scientific">Mycena chlorophos</name>
    <name type="common">Agaric fungus</name>
    <name type="synonym">Agaricus chlorophos</name>
    <dbReference type="NCBI Taxonomy" id="658473"/>
    <lineage>
        <taxon>Eukaryota</taxon>
        <taxon>Fungi</taxon>
        <taxon>Dikarya</taxon>
        <taxon>Basidiomycota</taxon>
        <taxon>Agaricomycotina</taxon>
        <taxon>Agaricomycetes</taxon>
        <taxon>Agaricomycetidae</taxon>
        <taxon>Agaricales</taxon>
        <taxon>Marasmiineae</taxon>
        <taxon>Mycenaceae</taxon>
        <taxon>Mycena</taxon>
    </lineage>
</organism>
<reference evidence="1" key="1">
    <citation type="submission" date="2014-09" db="EMBL/GenBank/DDBJ databases">
        <title>Genome sequence of the luminous mushroom Mycena chlorophos for searching fungal bioluminescence genes.</title>
        <authorList>
            <person name="Tanaka Y."/>
            <person name="Kasuga D."/>
            <person name="Oba Y."/>
            <person name="Hase S."/>
            <person name="Sato K."/>
            <person name="Oba Y."/>
            <person name="Sakakibara Y."/>
        </authorList>
    </citation>
    <scope>NUCLEOTIDE SEQUENCE</scope>
</reference>
<dbReference type="Proteomes" id="UP000815677">
    <property type="component" value="Unassembled WGS sequence"/>
</dbReference>
<dbReference type="EMBL" id="DF847722">
    <property type="protein sequence ID" value="GAT52316.1"/>
    <property type="molecule type" value="Genomic_DNA"/>
</dbReference>
<sequence>MADTSLPDEIISEILSPALKVADDAFANNYSKSPFARFTESTSAYLVVCKSWLRVATPLLYHVVVLRSKAQAKALANALAKNPDLGRFVKKLRVEGGYGPSMHTILQHSPNITDLYLSLDILATDTTEGLCKGLPLINPTRLIFQCENGRDRSNKAYTALVDVLKKCIQQWDELIFFRAPEGVWKASVTNLCTLFNQQKRLEVIVTESHWVAKDIFPWFSGCPLREVRVVRPVSAVELEYLNTVVDARLKEIIVYSTVDEERRKHQESQTHITPSLNPFFTPLANESTETQDAIFSRILYFAMLVPERAVPSAPSKSTPDVSILRVCKRFHRVGLPHLYAHVLLSKATGSNGLASALETNPSLAKCIRTISLHYPLGWFPEADEEDDERPRVREVLEAPFEYPGMVPKPTTSFVRIFSATTNLRDVSLVLDSSVHVWAMRDIPVSRDAFMELAKAAGPTLRTLGIFVQGAAMSFSEPALNAAIFGNFTALETLTWKSSIPISGKSDLAITIPKLSRLEVLEASDSFFSAFARIALPSLSTLELRHNITAYVQPFFEEHGSKLALLDIPLQMLDSETLDESVLDLCPSLVELKLACFGSKDNILYPGRFDEVQGIDTSATLKKLSLSAKWSEPYGADRKMPAEWAEHIVEVPFAEIMPNLTEISLPGLEWPSVEREIAKHPWVRAAERLHSSNICVSDRYQVKWRPRLKVGRGRK</sequence>
<protein>
    <recommendedName>
        <fullName evidence="3">F-box domain-containing protein</fullName>
    </recommendedName>
</protein>
<evidence type="ECO:0008006" key="3">
    <source>
        <dbReference type="Google" id="ProtNLM"/>
    </source>
</evidence>
<name>A0ABQ0LQV7_MYCCL</name>
<evidence type="ECO:0000313" key="2">
    <source>
        <dbReference type="Proteomes" id="UP000815677"/>
    </source>
</evidence>
<keyword evidence="2" id="KW-1185">Reference proteome</keyword>
<evidence type="ECO:0000313" key="1">
    <source>
        <dbReference type="EMBL" id="GAT52316.1"/>
    </source>
</evidence>
<proteinExistence type="predicted"/>
<accession>A0ABQ0LQV7</accession>
<dbReference type="SUPFAM" id="SSF52058">
    <property type="entry name" value="L domain-like"/>
    <property type="match status" value="1"/>
</dbReference>
<gene>
    <name evidence="1" type="ORF">MCHLO_09380</name>
</gene>
<dbReference type="InterPro" id="IPR032675">
    <property type="entry name" value="LRR_dom_sf"/>
</dbReference>
<dbReference type="Gene3D" id="3.80.10.10">
    <property type="entry name" value="Ribonuclease Inhibitor"/>
    <property type="match status" value="1"/>
</dbReference>